<keyword evidence="2" id="KW-1185">Reference proteome</keyword>
<evidence type="ECO:0000313" key="1">
    <source>
        <dbReference type="EMBL" id="CCP24273.1"/>
    </source>
</evidence>
<dbReference type="Pfam" id="PF10117">
    <property type="entry name" value="McrBC"/>
    <property type="match status" value="1"/>
</dbReference>
<dbReference type="PATRIC" id="fig|1246955.3.peg.490"/>
<organism evidence="1 2">
    <name type="scientific">Mycoplasmopsis cynos (strain C142)</name>
    <name type="common">Mycoplasma cynos</name>
    <dbReference type="NCBI Taxonomy" id="1246955"/>
    <lineage>
        <taxon>Bacteria</taxon>
        <taxon>Bacillati</taxon>
        <taxon>Mycoplasmatota</taxon>
        <taxon>Mycoplasmoidales</taxon>
        <taxon>Metamycoplasmataceae</taxon>
        <taxon>Mycoplasmopsis</taxon>
    </lineage>
</organism>
<proteinExistence type="predicted"/>
<dbReference type="STRING" id="1246955.MCYN_0541"/>
<dbReference type="OrthoDB" id="9786961at2"/>
<dbReference type="eggNOG" id="COG4268">
    <property type="taxonomic scope" value="Bacteria"/>
</dbReference>
<evidence type="ECO:0000313" key="2">
    <source>
        <dbReference type="Proteomes" id="UP000010466"/>
    </source>
</evidence>
<protein>
    <submittedName>
        <fullName evidence="1">McrBC 5-methylcytosine restriction system component</fullName>
    </submittedName>
</protein>
<dbReference type="PANTHER" id="PTHR38733">
    <property type="entry name" value="PROTEIN MCRC"/>
    <property type="match status" value="1"/>
</dbReference>
<dbReference type="PANTHER" id="PTHR38733:SF1">
    <property type="entry name" value="TYPE IV METHYL-DIRECTED RESTRICTION ENZYME ECOKMCRBC"/>
    <property type="match status" value="1"/>
</dbReference>
<gene>
    <name evidence="1" type="primary">MCYN0541</name>
    <name evidence="1" type="ordered locus">MCYN_0541</name>
</gene>
<dbReference type="REBASE" id="58463">
    <property type="entry name" value="McyMcrBCP"/>
</dbReference>
<sequence>MKNKLITVIEYEKISAKSLESKFGEEGNFYFQEIKNNLFKIGSFAENNEKENKINLFWEFGYNRFGIEYLKFKNYIGTIMFKNGIQIEILPKIYNKNEDEYLNISEAKDVFKKMLESLMNFKHMSFNTSSQDSSKMDIYDIFVLIYLNNIRELIKKGIKNTYHEVESNQNYIKGKLLIKEQINKNLINKNKFYIKYDSYNSNKPENKIIKSVLLKLKKETKNINIKKTINNLLSYFLDVESSKNFENDYRKIIFNKNNFYYKDIIEWSIIFLRNNSFINFSGNHNVKALLFNMHFLFESYISKIIEKTGHKKNYKTKFQDKSHWLFAHNKVPLRPDIVVNKSEKTYVIDVKWKTIEKESDISQSDFYQIFAYNAQYKSEKSYLIYPKYKNINNFRFFSSSDNNKLVLEIIFFDLTNDPFKEIENLFL</sequence>
<dbReference type="RefSeq" id="WP_015287400.1">
    <property type="nucleotide sequence ID" value="NC_019949.1"/>
</dbReference>
<name>L0RUQ4_MYCC1</name>
<reference evidence="2" key="1">
    <citation type="journal article" date="2013" name="Genome Announc.">
        <title>Complete genome sequence of Mycoplasma cynos strain C142.</title>
        <authorList>
            <person name="Walker C.A."/>
            <person name="Mannering S.A."/>
            <person name="Shields S."/>
            <person name="Blake D.P."/>
            <person name="Brownlie J."/>
        </authorList>
    </citation>
    <scope>NUCLEOTIDE SEQUENCE [LARGE SCALE GENOMIC DNA]</scope>
    <source>
        <strain evidence="2">C142</strain>
    </source>
</reference>
<dbReference type="Proteomes" id="UP000010466">
    <property type="component" value="Chromosome"/>
</dbReference>
<dbReference type="KEGG" id="mcy:MCYN_0541"/>
<accession>L0RUQ4</accession>
<dbReference type="HOGENOM" id="CLU_048696_0_1_14"/>
<dbReference type="InterPro" id="IPR019292">
    <property type="entry name" value="McrC"/>
</dbReference>
<dbReference type="EMBL" id="HF559394">
    <property type="protein sequence ID" value="CCP24273.1"/>
    <property type="molecule type" value="Genomic_DNA"/>
</dbReference>
<dbReference type="GeneID" id="74932116"/>
<dbReference type="AlphaFoldDB" id="L0RUQ4"/>